<sequence>IWSCRVWPEMGLSDGSRTTGCPPRRVRRSPAPRLAQLHGQGVLPMSRSDCARQTVPSHLYGERSARTGRKRLQPLVRTRGEAGPAACPDGRGNASPEMRHVHGARNGSLRER</sequence>
<name>A0AAN5I8B9_9BILA</name>
<comment type="caution">
    <text evidence="2">The sequence shown here is derived from an EMBL/GenBank/DDBJ whole genome shotgun (WGS) entry which is preliminary data.</text>
</comment>
<protein>
    <submittedName>
        <fullName evidence="2">Uncharacterized protein</fullName>
    </submittedName>
</protein>
<feature type="non-terminal residue" evidence="2">
    <location>
        <position position="112"/>
    </location>
</feature>
<evidence type="ECO:0000256" key="1">
    <source>
        <dbReference type="SAM" id="MobiDB-lite"/>
    </source>
</evidence>
<accession>A0AAN5I8B9</accession>
<organism evidence="2 3">
    <name type="scientific">Pristionchus mayeri</name>
    <dbReference type="NCBI Taxonomy" id="1317129"/>
    <lineage>
        <taxon>Eukaryota</taxon>
        <taxon>Metazoa</taxon>
        <taxon>Ecdysozoa</taxon>
        <taxon>Nematoda</taxon>
        <taxon>Chromadorea</taxon>
        <taxon>Rhabditida</taxon>
        <taxon>Rhabditina</taxon>
        <taxon>Diplogasteromorpha</taxon>
        <taxon>Diplogasteroidea</taxon>
        <taxon>Neodiplogasteridae</taxon>
        <taxon>Pristionchus</taxon>
    </lineage>
</organism>
<feature type="region of interest" description="Disordered" evidence="1">
    <location>
        <begin position="78"/>
        <end position="112"/>
    </location>
</feature>
<proteinExistence type="predicted"/>
<dbReference type="Proteomes" id="UP001328107">
    <property type="component" value="Unassembled WGS sequence"/>
</dbReference>
<keyword evidence="3" id="KW-1185">Reference proteome</keyword>
<evidence type="ECO:0000313" key="2">
    <source>
        <dbReference type="EMBL" id="GMR54855.1"/>
    </source>
</evidence>
<feature type="non-terminal residue" evidence="2">
    <location>
        <position position="1"/>
    </location>
</feature>
<dbReference type="AlphaFoldDB" id="A0AAN5I8B9"/>
<evidence type="ECO:0000313" key="3">
    <source>
        <dbReference type="Proteomes" id="UP001328107"/>
    </source>
</evidence>
<gene>
    <name evidence="2" type="ORF">PMAYCL1PPCAC_25050</name>
</gene>
<dbReference type="EMBL" id="BTRK01000005">
    <property type="protein sequence ID" value="GMR54855.1"/>
    <property type="molecule type" value="Genomic_DNA"/>
</dbReference>
<reference evidence="3" key="1">
    <citation type="submission" date="2022-10" db="EMBL/GenBank/DDBJ databases">
        <title>Genome assembly of Pristionchus species.</title>
        <authorList>
            <person name="Yoshida K."/>
            <person name="Sommer R.J."/>
        </authorList>
    </citation>
    <scope>NUCLEOTIDE SEQUENCE [LARGE SCALE GENOMIC DNA]</scope>
    <source>
        <strain evidence="3">RS5460</strain>
    </source>
</reference>